<reference evidence="1 2" key="1">
    <citation type="journal article" date="2022" name="Hortic Res">
        <title>A haplotype resolved chromosomal level avocado genome allows analysis of novel avocado genes.</title>
        <authorList>
            <person name="Nath O."/>
            <person name="Fletcher S.J."/>
            <person name="Hayward A."/>
            <person name="Shaw L.M."/>
            <person name="Masouleh A.K."/>
            <person name="Furtado A."/>
            <person name="Henry R.J."/>
            <person name="Mitter N."/>
        </authorList>
    </citation>
    <scope>NUCLEOTIDE SEQUENCE [LARGE SCALE GENOMIC DNA]</scope>
    <source>
        <strain evidence="2">cv. Hass</strain>
    </source>
</reference>
<name>A0ACC2LRT9_PERAE</name>
<accession>A0ACC2LRT9</accession>
<keyword evidence="2" id="KW-1185">Reference proteome</keyword>
<sequence length="153" mass="17864">MRITASSFTDPPTITNELHEARVLVLNDIEAAARRSLTHNRLKHIWKQNVPQNIIQCVCRPRIVSNASKNQEANCYAPKRPRHIQPVFLSKYRLLIALDTVFRRKRDKLARDWFLRPNLPETHFKVKRATTVFLRPPRSTASYIEEVLQPTLS</sequence>
<organism evidence="1 2">
    <name type="scientific">Persea americana</name>
    <name type="common">Avocado</name>
    <dbReference type="NCBI Taxonomy" id="3435"/>
    <lineage>
        <taxon>Eukaryota</taxon>
        <taxon>Viridiplantae</taxon>
        <taxon>Streptophyta</taxon>
        <taxon>Embryophyta</taxon>
        <taxon>Tracheophyta</taxon>
        <taxon>Spermatophyta</taxon>
        <taxon>Magnoliopsida</taxon>
        <taxon>Magnoliidae</taxon>
        <taxon>Laurales</taxon>
        <taxon>Lauraceae</taxon>
        <taxon>Persea</taxon>
    </lineage>
</organism>
<gene>
    <name evidence="1" type="ORF">MRB53_010165</name>
</gene>
<dbReference type="EMBL" id="CM056811">
    <property type="protein sequence ID" value="KAJ8635898.1"/>
    <property type="molecule type" value="Genomic_DNA"/>
</dbReference>
<protein>
    <submittedName>
        <fullName evidence="1">Uncharacterized protein</fullName>
    </submittedName>
</protein>
<evidence type="ECO:0000313" key="1">
    <source>
        <dbReference type="EMBL" id="KAJ8635898.1"/>
    </source>
</evidence>
<evidence type="ECO:0000313" key="2">
    <source>
        <dbReference type="Proteomes" id="UP001234297"/>
    </source>
</evidence>
<proteinExistence type="predicted"/>
<comment type="caution">
    <text evidence="1">The sequence shown here is derived from an EMBL/GenBank/DDBJ whole genome shotgun (WGS) entry which is preliminary data.</text>
</comment>
<dbReference type="Proteomes" id="UP001234297">
    <property type="component" value="Chromosome 3"/>
</dbReference>